<dbReference type="Ensembl" id="ENSCCET00000009754.1">
    <property type="protein sequence ID" value="ENSCCEP00000005963.1"/>
    <property type="gene ID" value="ENSCCEG00000006475.1"/>
</dbReference>
<evidence type="ECO:0000313" key="1">
    <source>
        <dbReference type="Ensembl" id="ENSCCEP00000005963.1"/>
    </source>
</evidence>
<reference evidence="1" key="2">
    <citation type="submission" date="2025-09" db="UniProtKB">
        <authorList>
            <consortium name="Ensembl"/>
        </authorList>
    </citation>
    <scope>IDENTIFICATION</scope>
</reference>
<evidence type="ECO:0000313" key="2">
    <source>
        <dbReference type="Proteomes" id="UP000694410"/>
    </source>
</evidence>
<dbReference type="PANTHER" id="PTHR31702:SF2">
    <property type="entry name" value="TESTIS-EXPRESSED PROTEIN 33"/>
    <property type="match status" value="1"/>
</dbReference>
<keyword evidence="2" id="KW-1185">Reference proteome</keyword>
<dbReference type="InterPro" id="IPR029234">
    <property type="entry name" value="CIMIP4"/>
</dbReference>
<dbReference type="PANTHER" id="PTHR31702">
    <property type="entry name" value="TESTIS-EXPRESSED PROTEIN 33"/>
    <property type="match status" value="1"/>
</dbReference>
<organism evidence="1 2">
    <name type="scientific">Cyanistes caeruleus</name>
    <name type="common">Eurasian blue tit</name>
    <name type="synonym">Parus caeruleus</name>
    <dbReference type="NCBI Taxonomy" id="156563"/>
    <lineage>
        <taxon>Eukaryota</taxon>
        <taxon>Metazoa</taxon>
        <taxon>Chordata</taxon>
        <taxon>Craniata</taxon>
        <taxon>Vertebrata</taxon>
        <taxon>Euteleostomi</taxon>
        <taxon>Archelosauria</taxon>
        <taxon>Archosauria</taxon>
        <taxon>Dinosauria</taxon>
        <taxon>Saurischia</taxon>
        <taxon>Theropoda</taxon>
        <taxon>Coelurosauria</taxon>
        <taxon>Aves</taxon>
        <taxon>Neognathae</taxon>
        <taxon>Neoaves</taxon>
        <taxon>Telluraves</taxon>
        <taxon>Australaves</taxon>
        <taxon>Passeriformes</taxon>
        <taxon>Paridae</taxon>
        <taxon>Cyanistes</taxon>
    </lineage>
</organism>
<dbReference type="AlphaFoldDB" id="A0A8C0U8W3"/>
<reference evidence="1" key="1">
    <citation type="submission" date="2025-08" db="UniProtKB">
        <authorList>
            <consortium name="Ensembl"/>
        </authorList>
    </citation>
    <scope>IDENTIFICATION</scope>
</reference>
<accession>A0A8C0U8W3</accession>
<sequence length="207" mass="23581">RRVRGKRSRSFPVSFFLWERLCRACSTDSWSLADTITSASGSQYCVRLGAAKICHSVKPNLLLIQVNPGGALGFLPHGLVPSFPQLPQEQKKCQAQDNAALETGQKGLNDCTEMTKNYLTWASLSDYQQLSYNFNINIFPGGPLKSQSLMRDSYTPDVFQKAVIDPRHWHGRTINELGRWYEKYFLDLNVQKAIKEKHGRRKKKKDS</sequence>
<dbReference type="Pfam" id="PF15400">
    <property type="entry name" value="TEX33"/>
    <property type="match status" value="1"/>
</dbReference>
<name>A0A8C0U8W3_CYACU</name>
<dbReference type="Proteomes" id="UP000694410">
    <property type="component" value="Unplaced"/>
</dbReference>
<protein>
    <submittedName>
        <fullName evidence="1">Uncharacterized protein</fullName>
    </submittedName>
</protein>
<proteinExistence type="predicted"/>